<feature type="region of interest" description="Disordered" evidence="1">
    <location>
        <begin position="1"/>
        <end position="124"/>
    </location>
</feature>
<organism evidence="2 3">
    <name type="scientific">Pleurodeles waltl</name>
    <name type="common">Iberian ribbed newt</name>
    <dbReference type="NCBI Taxonomy" id="8319"/>
    <lineage>
        <taxon>Eukaryota</taxon>
        <taxon>Metazoa</taxon>
        <taxon>Chordata</taxon>
        <taxon>Craniata</taxon>
        <taxon>Vertebrata</taxon>
        <taxon>Euteleostomi</taxon>
        <taxon>Amphibia</taxon>
        <taxon>Batrachia</taxon>
        <taxon>Caudata</taxon>
        <taxon>Salamandroidea</taxon>
        <taxon>Salamandridae</taxon>
        <taxon>Pleurodelinae</taxon>
        <taxon>Pleurodeles</taxon>
    </lineage>
</organism>
<sequence length="124" mass="13004">MDRATTGPPATTKTEAGAGGLRAGARVRQGRPNTSSRRSTRTGARAGSSQVPQGSTAGQQDQHSRNRRGNRGLPQDTAIAIAGSRSSPPRPAELHKAPQLQEPAREPGTASAGYSKNRRQEQPT</sequence>
<name>A0AAV7W203_PLEWA</name>
<evidence type="ECO:0000256" key="1">
    <source>
        <dbReference type="SAM" id="MobiDB-lite"/>
    </source>
</evidence>
<feature type="compositionally biased region" description="Polar residues" evidence="1">
    <location>
        <begin position="50"/>
        <end position="61"/>
    </location>
</feature>
<proteinExistence type="predicted"/>
<accession>A0AAV7W203</accession>
<comment type="caution">
    <text evidence="2">The sequence shown here is derived from an EMBL/GenBank/DDBJ whole genome shotgun (WGS) entry which is preliminary data.</text>
</comment>
<dbReference type="EMBL" id="JANPWB010000002">
    <property type="protein sequence ID" value="KAJ1206892.1"/>
    <property type="molecule type" value="Genomic_DNA"/>
</dbReference>
<evidence type="ECO:0000313" key="3">
    <source>
        <dbReference type="Proteomes" id="UP001066276"/>
    </source>
</evidence>
<dbReference type="Proteomes" id="UP001066276">
    <property type="component" value="Chromosome 1_2"/>
</dbReference>
<evidence type="ECO:0000313" key="2">
    <source>
        <dbReference type="EMBL" id="KAJ1206892.1"/>
    </source>
</evidence>
<feature type="compositionally biased region" description="Low complexity" evidence="1">
    <location>
        <begin position="23"/>
        <end position="49"/>
    </location>
</feature>
<reference evidence="2" key="1">
    <citation type="journal article" date="2022" name="bioRxiv">
        <title>Sequencing and chromosome-scale assembly of the giantPleurodeles waltlgenome.</title>
        <authorList>
            <person name="Brown T."/>
            <person name="Elewa A."/>
            <person name="Iarovenko S."/>
            <person name="Subramanian E."/>
            <person name="Araus A.J."/>
            <person name="Petzold A."/>
            <person name="Susuki M."/>
            <person name="Suzuki K.-i.T."/>
            <person name="Hayashi T."/>
            <person name="Toyoda A."/>
            <person name="Oliveira C."/>
            <person name="Osipova E."/>
            <person name="Leigh N.D."/>
            <person name="Simon A."/>
            <person name="Yun M.H."/>
        </authorList>
    </citation>
    <scope>NUCLEOTIDE SEQUENCE</scope>
    <source>
        <strain evidence="2">20211129_DDA</strain>
        <tissue evidence="2">Liver</tissue>
    </source>
</reference>
<keyword evidence="3" id="KW-1185">Reference proteome</keyword>
<dbReference type="AlphaFoldDB" id="A0AAV7W203"/>
<gene>
    <name evidence="2" type="ORF">NDU88_002285</name>
</gene>
<protein>
    <submittedName>
        <fullName evidence="2">Uncharacterized protein</fullName>
    </submittedName>
</protein>